<accession>A0A813F4S1</accession>
<organism evidence="4 5">
    <name type="scientific">Polarella glacialis</name>
    <name type="common">Dinoflagellate</name>
    <dbReference type="NCBI Taxonomy" id="89957"/>
    <lineage>
        <taxon>Eukaryota</taxon>
        <taxon>Sar</taxon>
        <taxon>Alveolata</taxon>
        <taxon>Dinophyceae</taxon>
        <taxon>Suessiales</taxon>
        <taxon>Suessiaceae</taxon>
        <taxon>Polarella</taxon>
    </lineage>
</organism>
<name>A0A813F4S1_POLGL</name>
<evidence type="ECO:0000256" key="1">
    <source>
        <dbReference type="SAM" id="Coils"/>
    </source>
</evidence>
<keyword evidence="1" id="KW-0175">Coiled coil</keyword>
<comment type="caution">
    <text evidence="4">The sequence shown here is derived from an EMBL/GenBank/DDBJ whole genome shotgun (WGS) entry which is preliminary data.</text>
</comment>
<protein>
    <recommendedName>
        <fullName evidence="3">CS domain-containing protein</fullName>
    </recommendedName>
</protein>
<dbReference type="InterPro" id="IPR008978">
    <property type="entry name" value="HSP20-like_chaperone"/>
</dbReference>
<dbReference type="EMBL" id="CAJNNV010019245">
    <property type="protein sequence ID" value="CAE8606453.1"/>
    <property type="molecule type" value="Genomic_DNA"/>
</dbReference>
<feature type="coiled-coil region" evidence="1">
    <location>
        <begin position="74"/>
        <end position="101"/>
    </location>
</feature>
<dbReference type="Proteomes" id="UP000654075">
    <property type="component" value="Unassembled WGS sequence"/>
</dbReference>
<dbReference type="OMA" id="YMWTDEG"/>
<sequence length="219" mass="23721">MATLKPALPRGESELGRNRDAKGDKSYYYAHNEGWEVPENAKVRSGEGLVTGGSPVKLGPDGKPLDSAVAGNLLDAQEEVVIELRRRVEDLERQLIQARSGTKPISQFSFSDEGAKCKVYVEVGPDALERRSTNEGGGSVMSEASVAVIFSGRSCTVRVSLPGPDGTSSERSAVTLVCDSEVVPDKCSYKVDRPKGRITLSLVKQDEKKKWQSLKPQPM</sequence>
<feature type="compositionally biased region" description="Basic and acidic residues" evidence="2">
    <location>
        <begin position="11"/>
        <end position="23"/>
    </location>
</feature>
<dbReference type="OrthoDB" id="164025at2759"/>
<dbReference type="Gene3D" id="2.60.40.790">
    <property type="match status" value="1"/>
</dbReference>
<dbReference type="AlphaFoldDB" id="A0A813F4S1"/>
<evidence type="ECO:0000259" key="3">
    <source>
        <dbReference type="PROSITE" id="PS51203"/>
    </source>
</evidence>
<reference evidence="4" key="1">
    <citation type="submission" date="2021-02" db="EMBL/GenBank/DDBJ databases">
        <authorList>
            <person name="Dougan E. K."/>
            <person name="Rhodes N."/>
            <person name="Thang M."/>
            <person name="Chan C."/>
        </authorList>
    </citation>
    <scope>NUCLEOTIDE SEQUENCE</scope>
</reference>
<feature type="region of interest" description="Disordered" evidence="2">
    <location>
        <begin position="1"/>
        <end position="23"/>
    </location>
</feature>
<evidence type="ECO:0000256" key="2">
    <source>
        <dbReference type="SAM" id="MobiDB-lite"/>
    </source>
</evidence>
<proteinExistence type="predicted"/>
<feature type="domain" description="CS" evidence="3">
    <location>
        <begin position="103"/>
        <end position="215"/>
    </location>
</feature>
<evidence type="ECO:0000313" key="4">
    <source>
        <dbReference type="EMBL" id="CAE8606453.1"/>
    </source>
</evidence>
<evidence type="ECO:0000313" key="5">
    <source>
        <dbReference type="Proteomes" id="UP000654075"/>
    </source>
</evidence>
<keyword evidence="5" id="KW-1185">Reference proteome</keyword>
<gene>
    <name evidence="4" type="ORF">PGLA1383_LOCUS24436</name>
</gene>
<dbReference type="InterPro" id="IPR007052">
    <property type="entry name" value="CS_dom"/>
</dbReference>
<dbReference type="PROSITE" id="PS51203">
    <property type="entry name" value="CS"/>
    <property type="match status" value="1"/>
</dbReference>